<reference evidence="4" key="2">
    <citation type="submission" date="2025-08" db="UniProtKB">
        <authorList>
            <consortium name="Ensembl"/>
        </authorList>
    </citation>
    <scope>IDENTIFICATION</scope>
</reference>
<evidence type="ECO:0000259" key="3">
    <source>
        <dbReference type="Pfam" id="PF20266"/>
    </source>
</evidence>
<dbReference type="GeneTree" id="ENSGT01050000244827"/>
<dbReference type="OMA" id="WSKKARW"/>
<dbReference type="STRING" id="13616.ENSMODP00000006087"/>
<dbReference type="SMART" id="SM01265">
    <property type="entry name" value="Mab-21"/>
    <property type="match status" value="1"/>
</dbReference>
<dbReference type="Gene3D" id="3.30.460.90">
    <property type="match status" value="1"/>
</dbReference>
<dbReference type="Pfam" id="PF03281">
    <property type="entry name" value="Mab-21"/>
    <property type="match status" value="1"/>
</dbReference>
<dbReference type="PANTHER" id="PTHR10656">
    <property type="entry name" value="CELL FATE DETERMINING PROTEIN MAB21-RELATED"/>
    <property type="match status" value="1"/>
</dbReference>
<name>F7ATN5_MONDO</name>
<dbReference type="InterPro" id="IPR024810">
    <property type="entry name" value="MAB21L/cGLR"/>
</dbReference>
<protein>
    <submittedName>
        <fullName evidence="4">Mab-21 like 3</fullName>
    </submittedName>
</protein>
<evidence type="ECO:0000259" key="2">
    <source>
        <dbReference type="Pfam" id="PF03281"/>
    </source>
</evidence>
<dbReference type="Pfam" id="PF20266">
    <property type="entry name" value="Mab-21_C"/>
    <property type="match status" value="1"/>
</dbReference>
<sequence length="355" mass="41786">MDVQRQFLPVFPMQVELRQSTISKTVEEVKKIIHELTSVISLKDIRFQPISKSDLYNENIKVLAPNQFLITVPLKGLVGYKKQQNRRWRYYSLSGSPQVSPVRDPEDLYQWLEVNQFLKSLQQWHEMDVIMEGDIIPAKVLQVFRNLVDISIKTCSCSKSYGSTVRLEIETSVCQVEVELVPVVEIFNQWCDKARWPRCLKRWPSREKAECVKSIGFSLMACSRFHWQLNFSQAEYMLMEGIDEDGGCRKICFQVLRQMKEDVWCPGNRPIITSQHLKMVLFWTCEKYPHAKDWKIFTVSFLRLVRKLHKCVSQHFLKHYFVDGNNMFQYVSINDLDAIAQKLTLFLENPVLCWT</sequence>
<reference evidence="4 5" key="1">
    <citation type="journal article" date="2007" name="Nature">
        <title>Genome of the marsupial Monodelphis domestica reveals innovation in non-coding sequences.</title>
        <authorList>
            <person name="Mikkelsen T.S."/>
            <person name="Wakefield M.J."/>
            <person name="Aken B."/>
            <person name="Amemiya C.T."/>
            <person name="Chang J.L."/>
            <person name="Duke S."/>
            <person name="Garber M."/>
            <person name="Gentles A.J."/>
            <person name="Goodstadt L."/>
            <person name="Heger A."/>
            <person name="Jurka J."/>
            <person name="Kamal M."/>
            <person name="Mauceli E."/>
            <person name="Searle S.M."/>
            <person name="Sharpe T."/>
            <person name="Baker M.L."/>
            <person name="Batzer M.A."/>
            <person name="Benos P.V."/>
            <person name="Belov K."/>
            <person name="Clamp M."/>
            <person name="Cook A."/>
            <person name="Cuff J."/>
            <person name="Das R."/>
            <person name="Davidow L."/>
            <person name="Deakin J.E."/>
            <person name="Fazzari M.J."/>
            <person name="Glass J.L."/>
            <person name="Grabherr M."/>
            <person name="Greally J.M."/>
            <person name="Gu W."/>
            <person name="Hore T.A."/>
            <person name="Huttley G.A."/>
            <person name="Kleber M."/>
            <person name="Jirtle R.L."/>
            <person name="Koina E."/>
            <person name="Lee J.T."/>
            <person name="Mahony S."/>
            <person name="Marra M.A."/>
            <person name="Miller R.D."/>
            <person name="Nicholls R.D."/>
            <person name="Oda M."/>
            <person name="Papenfuss A.T."/>
            <person name="Parra Z.E."/>
            <person name="Pollock D.D."/>
            <person name="Ray D.A."/>
            <person name="Schein J.E."/>
            <person name="Speed T.P."/>
            <person name="Thompson K."/>
            <person name="VandeBerg J.L."/>
            <person name="Wade C.M."/>
            <person name="Walker J.A."/>
            <person name="Waters P.D."/>
            <person name="Webber C."/>
            <person name="Weidman J.R."/>
            <person name="Xie X."/>
            <person name="Zody M.C."/>
            <person name="Baldwin J."/>
            <person name="Abdouelleil A."/>
            <person name="Abdulkadir J."/>
            <person name="Abebe A."/>
            <person name="Abera B."/>
            <person name="Abreu J."/>
            <person name="Acer S.C."/>
            <person name="Aftuck L."/>
            <person name="Alexander A."/>
            <person name="An P."/>
            <person name="Anderson E."/>
            <person name="Anderson S."/>
            <person name="Arachi H."/>
            <person name="Azer M."/>
            <person name="Bachantsang P."/>
            <person name="Barry A."/>
            <person name="Bayul T."/>
            <person name="Berlin A."/>
            <person name="Bessette D."/>
            <person name="Bloom T."/>
            <person name="Bloom T."/>
            <person name="Boguslavskiy L."/>
            <person name="Bonnet C."/>
            <person name="Boukhgalter B."/>
            <person name="Bourzgui I."/>
            <person name="Brown A."/>
            <person name="Cahill P."/>
            <person name="Channer S."/>
            <person name="Cheshatsang Y."/>
            <person name="Chuda L."/>
            <person name="Citroen M."/>
            <person name="Collymore A."/>
            <person name="Cooke P."/>
            <person name="Costello M."/>
            <person name="D'Aco K."/>
            <person name="Daza R."/>
            <person name="De Haan G."/>
            <person name="DeGray S."/>
            <person name="DeMaso C."/>
            <person name="Dhargay N."/>
            <person name="Dooley K."/>
            <person name="Dooley E."/>
            <person name="Doricent M."/>
            <person name="Dorje P."/>
            <person name="Dorjee K."/>
            <person name="Dupes A."/>
            <person name="Elong R."/>
            <person name="Falk J."/>
            <person name="Farina A."/>
            <person name="Faro S."/>
            <person name="Ferguson D."/>
            <person name="Fisher S."/>
            <person name="Foley C.D."/>
            <person name="Franke A."/>
            <person name="Friedrich D."/>
            <person name="Gadbois L."/>
            <person name="Gearin G."/>
            <person name="Gearin C.R."/>
            <person name="Giannoukos G."/>
            <person name="Goode T."/>
            <person name="Graham J."/>
            <person name="Grandbois E."/>
            <person name="Grewal S."/>
            <person name="Gyaltsen K."/>
            <person name="Hafez N."/>
            <person name="Hagos B."/>
            <person name="Hall J."/>
            <person name="Henson C."/>
            <person name="Hollinger A."/>
            <person name="Honan T."/>
            <person name="Huard M.D."/>
            <person name="Hughes L."/>
            <person name="Hurhula B."/>
            <person name="Husby M.E."/>
            <person name="Kamat A."/>
            <person name="Kanga B."/>
            <person name="Kashin S."/>
            <person name="Khazanovich D."/>
            <person name="Kisner P."/>
            <person name="Lance K."/>
            <person name="Lara M."/>
            <person name="Lee W."/>
            <person name="Lennon N."/>
            <person name="Letendre F."/>
            <person name="LeVine R."/>
            <person name="Lipovsky A."/>
            <person name="Liu X."/>
            <person name="Liu J."/>
            <person name="Liu S."/>
            <person name="Lokyitsang T."/>
            <person name="Lokyitsang Y."/>
            <person name="Lubonja R."/>
            <person name="Lui A."/>
            <person name="MacDonald P."/>
            <person name="Magnisalis V."/>
            <person name="Maru K."/>
            <person name="Matthews C."/>
            <person name="McCusker W."/>
            <person name="McDonough S."/>
            <person name="Mehta T."/>
            <person name="Meldrim J."/>
            <person name="Meneus L."/>
            <person name="Mihai O."/>
            <person name="Mihalev A."/>
            <person name="Mihova T."/>
            <person name="Mittelman R."/>
            <person name="Mlenga V."/>
            <person name="Montmayeur A."/>
            <person name="Mulrain L."/>
            <person name="Navidi A."/>
            <person name="Naylor J."/>
            <person name="Negash T."/>
            <person name="Nguyen T."/>
            <person name="Nguyen N."/>
            <person name="Nicol R."/>
            <person name="Norbu C."/>
            <person name="Norbu N."/>
            <person name="Novod N."/>
            <person name="O'Neill B."/>
            <person name="Osman S."/>
            <person name="Markiewicz E."/>
            <person name="Oyono O.L."/>
            <person name="Patti C."/>
            <person name="Phunkhang P."/>
            <person name="Pierre F."/>
            <person name="Priest M."/>
            <person name="Raghuraman S."/>
            <person name="Rege F."/>
            <person name="Reyes R."/>
            <person name="Rise C."/>
            <person name="Rogov P."/>
            <person name="Ross K."/>
            <person name="Ryan E."/>
            <person name="Settipalli S."/>
            <person name="Shea T."/>
            <person name="Sherpa N."/>
            <person name="Shi L."/>
            <person name="Shih D."/>
            <person name="Sparrow T."/>
            <person name="Spaulding J."/>
            <person name="Stalker J."/>
            <person name="Stange-Thomann N."/>
            <person name="Stavropoulos S."/>
            <person name="Stone C."/>
            <person name="Strader C."/>
            <person name="Tesfaye S."/>
            <person name="Thomson T."/>
            <person name="Thoulutsang Y."/>
            <person name="Thoulutsang D."/>
            <person name="Topham K."/>
            <person name="Topping I."/>
            <person name="Tsamla T."/>
            <person name="Vassiliev H."/>
            <person name="Vo A."/>
            <person name="Wangchuk T."/>
            <person name="Wangdi T."/>
            <person name="Weiand M."/>
            <person name="Wilkinson J."/>
            <person name="Wilson A."/>
            <person name="Yadav S."/>
            <person name="Young G."/>
            <person name="Yu Q."/>
            <person name="Zembek L."/>
            <person name="Zhong D."/>
            <person name="Zimmer A."/>
            <person name="Zwirko Z."/>
            <person name="Jaffe D.B."/>
            <person name="Alvarez P."/>
            <person name="Brockman W."/>
            <person name="Butler J."/>
            <person name="Chin C."/>
            <person name="Gnerre S."/>
            <person name="MacCallum I."/>
            <person name="Graves J.A."/>
            <person name="Ponting C.P."/>
            <person name="Breen M."/>
            <person name="Samollow P.B."/>
            <person name="Lander E.S."/>
            <person name="Lindblad-Toh K."/>
        </authorList>
    </citation>
    <scope>NUCLEOTIDE SEQUENCE [LARGE SCALE GENOMIC DNA]</scope>
</reference>
<feature type="domain" description="Mab-21-like HhH/H2TH-like" evidence="3">
    <location>
        <begin position="248"/>
        <end position="343"/>
    </location>
</feature>
<dbReference type="eggNOG" id="KOG3963">
    <property type="taxonomic scope" value="Eukaryota"/>
</dbReference>
<evidence type="ECO:0000313" key="5">
    <source>
        <dbReference type="Proteomes" id="UP000002280"/>
    </source>
</evidence>
<keyword evidence="5" id="KW-1185">Reference proteome</keyword>
<dbReference type="InterPro" id="IPR046903">
    <property type="entry name" value="Mab-21-like_nuc_Trfase"/>
</dbReference>
<reference evidence="4" key="3">
    <citation type="submission" date="2025-09" db="UniProtKB">
        <authorList>
            <consortium name="Ensembl"/>
        </authorList>
    </citation>
    <scope>IDENTIFICATION</scope>
</reference>
<evidence type="ECO:0000256" key="1">
    <source>
        <dbReference type="ARBA" id="ARBA00008307"/>
    </source>
</evidence>
<evidence type="ECO:0000313" key="4">
    <source>
        <dbReference type="Ensembl" id="ENSMODP00000006087.3"/>
    </source>
</evidence>
<organism evidence="4 5">
    <name type="scientific">Monodelphis domestica</name>
    <name type="common">Gray short-tailed opossum</name>
    <dbReference type="NCBI Taxonomy" id="13616"/>
    <lineage>
        <taxon>Eukaryota</taxon>
        <taxon>Metazoa</taxon>
        <taxon>Chordata</taxon>
        <taxon>Craniata</taxon>
        <taxon>Vertebrata</taxon>
        <taxon>Euteleostomi</taxon>
        <taxon>Mammalia</taxon>
        <taxon>Metatheria</taxon>
        <taxon>Didelphimorphia</taxon>
        <taxon>Didelphidae</taxon>
        <taxon>Monodelphis</taxon>
    </lineage>
</organism>
<dbReference type="FunCoup" id="F7ATN5">
    <property type="interactions" value="18"/>
</dbReference>
<dbReference type="Bgee" id="ENSMODG00000004947">
    <property type="expression patterns" value="Expressed in uterine wall and 9 other cell types or tissues"/>
</dbReference>
<dbReference type="InParanoid" id="F7ATN5"/>
<dbReference type="Ensembl" id="ENSMODT00000006216.3">
    <property type="protein sequence ID" value="ENSMODP00000006087.3"/>
    <property type="gene ID" value="ENSMODG00000004947.3"/>
</dbReference>
<accession>F7ATN5</accession>
<dbReference type="HOGENOM" id="CLU_045315_1_0_1"/>
<dbReference type="Gene3D" id="1.10.1410.40">
    <property type="match status" value="1"/>
</dbReference>
<gene>
    <name evidence="4" type="primary">MAB21L3</name>
</gene>
<dbReference type="InterPro" id="IPR046906">
    <property type="entry name" value="Mab-21_HhH/H2TH-like"/>
</dbReference>
<dbReference type="PANTHER" id="PTHR10656:SF30">
    <property type="entry name" value="PROTEIN MAB-21-LIKE 3"/>
    <property type="match status" value="1"/>
</dbReference>
<dbReference type="Proteomes" id="UP000002280">
    <property type="component" value="Chromosome 2"/>
</dbReference>
<feature type="domain" description="Mab-21-like nucleotidyltransferase" evidence="2">
    <location>
        <begin position="56"/>
        <end position="241"/>
    </location>
</feature>
<comment type="similarity">
    <text evidence="1">Belongs to the mab-21 family.</text>
</comment>
<proteinExistence type="inferred from homology"/>
<dbReference type="AlphaFoldDB" id="F7ATN5"/>